<dbReference type="GO" id="GO:0000302">
    <property type="term" value="P:response to reactive oxygen species"/>
    <property type="evidence" value="ECO:0007669"/>
    <property type="project" value="TreeGrafter"/>
</dbReference>
<dbReference type="GO" id="GO:0004601">
    <property type="term" value="F:peroxidase activity"/>
    <property type="evidence" value="ECO:0007669"/>
    <property type="project" value="UniProtKB-KW"/>
</dbReference>
<sequence length="424" mass="47170">MEISKIQGFAVVLHVLVSVIGAQNFQFPSNFFNVEKDVQNTFREAGSGLGKQTAAVPESNSNFLDANFDAFSRMFGQTANGAPNNFRQQVQGGSPPGRQPESNFDNFFGRGRQQNSQQFPSGFKDQLPGDTGRNGGVGQRPSFTPEKIAELKKFAHDFIIQDREWLPDLLQLVFHTCVGGCDGCLNFREIDNKALKPSYNTIRALWAQSDVGQELSLADFFVLMGTVAVEIAINKSDDLMGVVSIAFQPGRSTCPNPDNYHNPHKFPKHRLSDEGIWITREKVAIALLGAHSLGVCRKENSGFRGRWDNTPLTLDNHYYKSLADTPNWIAVPTNGTTQWNSTSENGPMMLHADLSLLYNFDIVDSQNRPSCLESQHCRHSTDAGQVNLYSASMQVWVEDFIEAFLIMVNKKPDPQPPRKLNAPV</sequence>
<dbReference type="GO" id="GO:0034599">
    <property type="term" value="P:cellular response to oxidative stress"/>
    <property type="evidence" value="ECO:0007669"/>
    <property type="project" value="InterPro"/>
</dbReference>
<dbReference type="Pfam" id="PF00141">
    <property type="entry name" value="peroxidase"/>
    <property type="match status" value="1"/>
</dbReference>
<dbReference type="InterPro" id="IPR002207">
    <property type="entry name" value="Peroxidase_I"/>
</dbReference>
<dbReference type="Gene3D" id="1.10.420.10">
    <property type="entry name" value="Peroxidase, domain 2"/>
    <property type="match status" value="1"/>
</dbReference>
<comment type="similarity">
    <text evidence="6">Belongs to the peroxidase family.</text>
</comment>
<evidence type="ECO:0000256" key="3">
    <source>
        <dbReference type="ARBA" id="ARBA00022723"/>
    </source>
</evidence>
<dbReference type="GO" id="GO:0046872">
    <property type="term" value="F:metal ion binding"/>
    <property type="evidence" value="ECO:0007669"/>
    <property type="project" value="UniProtKB-KW"/>
</dbReference>
<feature type="compositionally biased region" description="Polar residues" evidence="7">
    <location>
        <begin position="81"/>
        <end position="92"/>
    </location>
</feature>
<evidence type="ECO:0000313" key="11">
    <source>
        <dbReference type="Proteomes" id="UP000593567"/>
    </source>
</evidence>
<dbReference type="PRINTS" id="PR00459">
    <property type="entry name" value="ASPEROXIDASE"/>
</dbReference>
<feature type="signal peptide" evidence="8">
    <location>
        <begin position="1"/>
        <end position="22"/>
    </location>
</feature>
<feature type="region of interest" description="Disordered" evidence="7">
    <location>
        <begin position="81"/>
        <end position="142"/>
    </location>
</feature>
<dbReference type="Gene3D" id="1.10.520.10">
    <property type="match status" value="1"/>
</dbReference>
<gene>
    <name evidence="10" type="ORF">EB796_006852</name>
</gene>
<dbReference type="EMBL" id="VXIV02000988">
    <property type="protein sequence ID" value="KAF6034836.1"/>
    <property type="molecule type" value="Genomic_DNA"/>
</dbReference>
<comment type="caution">
    <text evidence="10">The sequence shown here is derived from an EMBL/GenBank/DDBJ whole genome shotgun (WGS) entry which is preliminary data.</text>
</comment>
<keyword evidence="4" id="KW-0560">Oxidoreductase</keyword>
<feature type="chain" id="PRO_5029905254" description="Plant heme peroxidase family profile domain-containing protein" evidence="8">
    <location>
        <begin position="23"/>
        <end position="424"/>
    </location>
</feature>
<keyword evidence="5" id="KW-0408">Iron</keyword>
<keyword evidence="3" id="KW-0479">Metal-binding</keyword>
<dbReference type="CDD" id="cd00314">
    <property type="entry name" value="plant_peroxidase_like"/>
    <property type="match status" value="1"/>
</dbReference>
<dbReference type="SUPFAM" id="SSF48113">
    <property type="entry name" value="Heme-dependent peroxidases"/>
    <property type="match status" value="1"/>
</dbReference>
<evidence type="ECO:0000256" key="5">
    <source>
        <dbReference type="ARBA" id="ARBA00023004"/>
    </source>
</evidence>
<feature type="domain" description="Plant heme peroxidase family profile" evidence="9">
    <location>
        <begin position="152"/>
        <end position="358"/>
    </location>
</feature>
<protein>
    <recommendedName>
        <fullName evidence="9">Plant heme peroxidase family profile domain-containing protein</fullName>
    </recommendedName>
</protein>
<dbReference type="PANTHER" id="PTHR31356">
    <property type="entry name" value="THYLAKOID LUMENAL 29 KDA PROTEIN, CHLOROPLASTIC-RELATED"/>
    <property type="match status" value="1"/>
</dbReference>
<dbReference type="InterPro" id="IPR010255">
    <property type="entry name" value="Haem_peroxidase_sf"/>
</dbReference>
<evidence type="ECO:0000256" key="7">
    <source>
        <dbReference type="SAM" id="MobiDB-lite"/>
    </source>
</evidence>
<evidence type="ECO:0000313" key="10">
    <source>
        <dbReference type="EMBL" id="KAF6034836.1"/>
    </source>
</evidence>
<proteinExistence type="inferred from homology"/>
<accession>A0A7J7KB95</accession>
<evidence type="ECO:0000256" key="6">
    <source>
        <dbReference type="RuleBase" id="RU004241"/>
    </source>
</evidence>
<keyword evidence="1" id="KW-0575">Peroxidase</keyword>
<name>A0A7J7KB95_BUGNE</name>
<evidence type="ECO:0000256" key="8">
    <source>
        <dbReference type="SAM" id="SignalP"/>
    </source>
</evidence>
<evidence type="ECO:0000259" key="9">
    <source>
        <dbReference type="Pfam" id="PF00141"/>
    </source>
</evidence>
<keyword evidence="8" id="KW-0732">Signal</keyword>
<dbReference type="PRINTS" id="PR00458">
    <property type="entry name" value="PEROXIDASE"/>
</dbReference>
<keyword evidence="11" id="KW-1185">Reference proteome</keyword>
<dbReference type="InterPro" id="IPR002016">
    <property type="entry name" value="Haem_peroxidase"/>
</dbReference>
<evidence type="ECO:0000256" key="1">
    <source>
        <dbReference type="ARBA" id="ARBA00022559"/>
    </source>
</evidence>
<evidence type="ECO:0000256" key="2">
    <source>
        <dbReference type="ARBA" id="ARBA00022617"/>
    </source>
</evidence>
<keyword evidence="2" id="KW-0349">Heme</keyword>
<dbReference type="GO" id="GO:0042744">
    <property type="term" value="P:hydrogen peroxide catabolic process"/>
    <property type="evidence" value="ECO:0007669"/>
    <property type="project" value="TreeGrafter"/>
</dbReference>
<evidence type="ECO:0000256" key="4">
    <source>
        <dbReference type="ARBA" id="ARBA00023002"/>
    </source>
</evidence>
<dbReference type="OrthoDB" id="2859658at2759"/>
<dbReference type="AlphaFoldDB" id="A0A7J7KB95"/>
<reference evidence="10" key="1">
    <citation type="submission" date="2020-06" db="EMBL/GenBank/DDBJ databases">
        <title>Draft genome of Bugula neritina, a colonial animal packing powerful symbionts and potential medicines.</title>
        <authorList>
            <person name="Rayko M."/>
        </authorList>
    </citation>
    <scope>NUCLEOTIDE SEQUENCE [LARGE SCALE GENOMIC DNA]</scope>
    <source>
        <strain evidence="10">Kwan_BN1</strain>
    </source>
</reference>
<dbReference type="Proteomes" id="UP000593567">
    <property type="component" value="Unassembled WGS sequence"/>
</dbReference>
<organism evidence="10 11">
    <name type="scientific">Bugula neritina</name>
    <name type="common">Brown bryozoan</name>
    <name type="synonym">Sertularia neritina</name>
    <dbReference type="NCBI Taxonomy" id="10212"/>
    <lineage>
        <taxon>Eukaryota</taxon>
        <taxon>Metazoa</taxon>
        <taxon>Spiralia</taxon>
        <taxon>Lophotrochozoa</taxon>
        <taxon>Bryozoa</taxon>
        <taxon>Gymnolaemata</taxon>
        <taxon>Cheilostomatida</taxon>
        <taxon>Flustrina</taxon>
        <taxon>Buguloidea</taxon>
        <taxon>Bugulidae</taxon>
        <taxon>Bugula</taxon>
    </lineage>
</organism>
<dbReference type="GO" id="GO:0020037">
    <property type="term" value="F:heme binding"/>
    <property type="evidence" value="ECO:0007669"/>
    <property type="project" value="InterPro"/>
</dbReference>
<dbReference type="PANTHER" id="PTHR31356:SF36">
    <property type="entry name" value="L-ASCORBATE PEROXIDASE 3"/>
    <property type="match status" value="1"/>
</dbReference>
<dbReference type="InterPro" id="IPR044831">
    <property type="entry name" value="Ccp1-like"/>
</dbReference>